<organism evidence="1 2">
    <name type="scientific">Dorcoceras hygrometricum</name>
    <dbReference type="NCBI Taxonomy" id="472368"/>
    <lineage>
        <taxon>Eukaryota</taxon>
        <taxon>Viridiplantae</taxon>
        <taxon>Streptophyta</taxon>
        <taxon>Embryophyta</taxon>
        <taxon>Tracheophyta</taxon>
        <taxon>Spermatophyta</taxon>
        <taxon>Magnoliopsida</taxon>
        <taxon>eudicotyledons</taxon>
        <taxon>Gunneridae</taxon>
        <taxon>Pentapetalae</taxon>
        <taxon>asterids</taxon>
        <taxon>lamiids</taxon>
        <taxon>Lamiales</taxon>
        <taxon>Gesneriaceae</taxon>
        <taxon>Didymocarpoideae</taxon>
        <taxon>Trichosporeae</taxon>
        <taxon>Loxocarpinae</taxon>
        <taxon>Dorcoceras</taxon>
    </lineage>
</organism>
<sequence>MVARMVADALAGFEHRLRDMEISQKLPAVATGCATIWRIARHAPHTLRQACGRAPHATWWRPPPPSDVISGRIL</sequence>
<dbReference type="AlphaFoldDB" id="A0A2Z6ZXT6"/>
<accession>A0A2Z6ZXT6</accession>
<gene>
    <name evidence="1" type="ORF">F511_47605</name>
</gene>
<reference evidence="1 2" key="1">
    <citation type="journal article" date="2015" name="Proc. Natl. Acad. Sci. U.S.A.">
        <title>The resurrection genome of Boea hygrometrica: A blueprint for survival of dehydration.</title>
        <authorList>
            <person name="Xiao L."/>
            <person name="Yang G."/>
            <person name="Zhang L."/>
            <person name="Yang X."/>
            <person name="Zhao S."/>
            <person name="Ji Z."/>
            <person name="Zhou Q."/>
            <person name="Hu M."/>
            <person name="Wang Y."/>
            <person name="Chen M."/>
            <person name="Xu Y."/>
            <person name="Jin H."/>
            <person name="Xiao X."/>
            <person name="Hu G."/>
            <person name="Bao F."/>
            <person name="Hu Y."/>
            <person name="Wan P."/>
            <person name="Li L."/>
            <person name="Deng X."/>
            <person name="Kuang T."/>
            <person name="Xiang C."/>
            <person name="Zhu J.K."/>
            <person name="Oliver M.J."/>
            <person name="He Y."/>
        </authorList>
    </citation>
    <scope>NUCLEOTIDE SEQUENCE [LARGE SCALE GENOMIC DNA]</scope>
    <source>
        <strain evidence="2">cv. XS01</strain>
    </source>
</reference>
<keyword evidence="2" id="KW-1185">Reference proteome</keyword>
<evidence type="ECO:0000313" key="1">
    <source>
        <dbReference type="EMBL" id="KZT75370.1"/>
    </source>
</evidence>
<dbReference type="EMBL" id="KV262558">
    <property type="protein sequence ID" value="KZT75370.1"/>
    <property type="molecule type" value="Genomic_DNA"/>
</dbReference>
<evidence type="ECO:0000313" key="2">
    <source>
        <dbReference type="Proteomes" id="UP000250235"/>
    </source>
</evidence>
<name>A0A2Z6ZXT6_9LAMI</name>
<dbReference type="Proteomes" id="UP000250235">
    <property type="component" value="Unassembled WGS sequence"/>
</dbReference>
<proteinExistence type="predicted"/>
<protein>
    <submittedName>
        <fullName evidence="1">Uncharacterized protein</fullName>
    </submittedName>
</protein>